<keyword evidence="11 13" id="KW-0411">Iron-sulfur</keyword>
<feature type="binding site" evidence="13">
    <location>
        <position position="233"/>
    </location>
    <ligand>
        <name>[4Fe-4S] cluster</name>
        <dbReference type="ChEBI" id="CHEBI:49883"/>
        <label>2</label>
    </ligand>
</feature>
<evidence type="ECO:0000256" key="3">
    <source>
        <dbReference type="ARBA" id="ARBA00004196"/>
    </source>
</evidence>
<gene>
    <name evidence="16" type="ORF">JDW19_05705</name>
</gene>
<dbReference type="PANTHER" id="PTHR30013">
    <property type="entry name" value="NIFE / NIFESE HYDROGENASE SMALL SUBUNIT FAMILY MEMBER"/>
    <property type="match status" value="1"/>
</dbReference>
<keyword evidence="12 13" id="KW-0003">3Fe-4S</keyword>
<dbReference type="PANTHER" id="PTHR30013:SF7">
    <property type="entry name" value="HYDROGENASE-2 SMALL CHAIN"/>
    <property type="match status" value="1"/>
</dbReference>
<feature type="binding site" evidence="13">
    <location>
        <position position="289"/>
    </location>
    <ligand>
        <name>[3Fe-4S] cluster</name>
        <dbReference type="ChEBI" id="CHEBI:21137"/>
    </ligand>
</feature>
<evidence type="ECO:0000313" key="16">
    <source>
        <dbReference type="EMBL" id="MBM0632622.1"/>
    </source>
</evidence>
<evidence type="ECO:0000256" key="12">
    <source>
        <dbReference type="ARBA" id="ARBA00023291"/>
    </source>
</evidence>
<dbReference type="GO" id="GO:0051539">
    <property type="term" value="F:4 iron, 4 sulfur cluster binding"/>
    <property type="evidence" value="ECO:0007669"/>
    <property type="project" value="UniProtKB-KW"/>
</dbReference>
<dbReference type="GO" id="GO:0009375">
    <property type="term" value="C:ferredoxin hydrogenase complex"/>
    <property type="evidence" value="ECO:0007669"/>
    <property type="project" value="InterPro"/>
</dbReference>
<dbReference type="InterPro" id="IPR037148">
    <property type="entry name" value="NiFe-Hase_small_C_sf"/>
</dbReference>
<feature type="binding site" evidence="13">
    <location>
        <position position="292"/>
    </location>
    <ligand>
        <name>[3Fe-4S] cluster</name>
        <dbReference type="ChEBI" id="CHEBI:21137"/>
    </ligand>
</feature>
<dbReference type="GO" id="GO:0044569">
    <property type="term" value="C:[Ni-Fe] hydrogenase complex"/>
    <property type="evidence" value="ECO:0007669"/>
    <property type="project" value="TreeGrafter"/>
</dbReference>
<dbReference type="Pfam" id="PF01058">
    <property type="entry name" value="Oxidored_q6"/>
    <property type="match status" value="1"/>
</dbReference>
<dbReference type="GO" id="GO:0051538">
    <property type="term" value="F:3 iron, 4 sulfur cluster binding"/>
    <property type="evidence" value="ECO:0007669"/>
    <property type="project" value="UniProtKB-KW"/>
</dbReference>
<dbReference type="EMBL" id="JAEHFQ010000002">
    <property type="protein sequence ID" value="MBM0632622.1"/>
    <property type="molecule type" value="Genomic_DNA"/>
</dbReference>
<evidence type="ECO:0000256" key="7">
    <source>
        <dbReference type="ARBA" id="ARBA00022723"/>
    </source>
</evidence>
<name>A0A8I1LUG7_PAEPO</name>
<feature type="binding site" evidence="13">
    <location>
        <position position="196"/>
    </location>
    <ligand>
        <name>[4Fe-4S] cluster</name>
        <dbReference type="ChEBI" id="CHEBI:49883"/>
        <label>1</label>
    </ligand>
</feature>
<keyword evidence="7 13" id="KW-0479">Metal-binding</keyword>
<sequence>MDSEHINACREADELSDRIVLPPETLTNEAISSRLFEEAKQKIQNGEVTKTKLVWLELNGCSGNIISLLNGQNPSFEYMITSMVDLVYSNSLMIPEGEKALDQLFDLLKSDEEFILAVEGAVALRDQGNYQIIGSYEGKPITGLQAARMLGNKAAHVIAVGACAVDGGPSAAKPNLSQSVGLQSVLQRKVIKLPGCPCHPDWFLGTLSHILMYGEPALDNKDRPLLFYSTLIHDRCPRLDYFNKGIFSKTLGEPYCLFKLGCRGPVTRVDCPTRKWNNHVNWPIGASTCIGCSQFGFPDQMSPFISFDTTYAVKE</sequence>
<evidence type="ECO:0000256" key="9">
    <source>
        <dbReference type="ARBA" id="ARBA00023002"/>
    </source>
</evidence>
<feature type="domain" description="Cytochrome-c3 hydrogenase C-terminal" evidence="15">
    <location>
        <begin position="228"/>
        <end position="304"/>
    </location>
</feature>
<dbReference type="NCBIfam" id="TIGR00391">
    <property type="entry name" value="hydA"/>
    <property type="match status" value="1"/>
</dbReference>
<dbReference type="SUPFAM" id="SSF56770">
    <property type="entry name" value="HydA/Nqo6-like"/>
    <property type="match status" value="1"/>
</dbReference>
<evidence type="ECO:0000256" key="8">
    <source>
        <dbReference type="ARBA" id="ARBA00022729"/>
    </source>
</evidence>
<protein>
    <submittedName>
        <fullName evidence="16">Hydrogenase small subunit</fullName>
    </submittedName>
</protein>
<evidence type="ECO:0000256" key="4">
    <source>
        <dbReference type="ARBA" id="ARBA00006605"/>
    </source>
</evidence>
<dbReference type="InterPro" id="IPR037024">
    <property type="entry name" value="NiFe_Hase_small_N_sf"/>
</dbReference>
<feature type="domain" description="NADH:ubiquinone oxidoreductase-like 20kDa subunit" evidence="14">
    <location>
        <begin position="61"/>
        <end position="209"/>
    </location>
</feature>
<dbReference type="InterPro" id="IPR027394">
    <property type="entry name" value="Cytochrome-c3_hydrogenase_C"/>
</dbReference>
<dbReference type="GO" id="GO:0030313">
    <property type="term" value="C:cell envelope"/>
    <property type="evidence" value="ECO:0007669"/>
    <property type="project" value="UniProtKB-SubCell"/>
</dbReference>
<dbReference type="PRINTS" id="PR00614">
    <property type="entry name" value="NIHGNASESMLL"/>
</dbReference>
<proteinExistence type="inferred from homology"/>
<feature type="binding site" evidence="13">
    <location>
        <position position="163"/>
    </location>
    <ligand>
        <name>[4Fe-4S] cluster</name>
        <dbReference type="ChEBI" id="CHEBI:49883"/>
        <label>1</label>
    </ligand>
</feature>
<dbReference type="GO" id="GO:0009055">
    <property type="term" value="F:electron transfer activity"/>
    <property type="evidence" value="ECO:0007669"/>
    <property type="project" value="TreeGrafter"/>
</dbReference>
<dbReference type="GO" id="GO:0016020">
    <property type="term" value="C:membrane"/>
    <property type="evidence" value="ECO:0007669"/>
    <property type="project" value="TreeGrafter"/>
</dbReference>
<dbReference type="Gene3D" id="4.10.480.10">
    <property type="entry name" value="Cytochrome-c3 hydrogenase, C-terminal domain"/>
    <property type="match status" value="1"/>
</dbReference>
<dbReference type="GO" id="GO:0046872">
    <property type="term" value="F:metal ion binding"/>
    <property type="evidence" value="ECO:0007669"/>
    <property type="project" value="UniProtKB-KW"/>
</dbReference>
<dbReference type="GO" id="GO:0008901">
    <property type="term" value="F:ferredoxin hydrogenase activity"/>
    <property type="evidence" value="ECO:0007669"/>
    <property type="project" value="InterPro"/>
</dbReference>
<evidence type="ECO:0000256" key="11">
    <source>
        <dbReference type="ARBA" id="ARBA00023014"/>
    </source>
</evidence>
<comment type="cofactor">
    <cofactor evidence="1">
        <name>[3Fe-4S] cluster</name>
        <dbReference type="ChEBI" id="CHEBI:21137"/>
    </cofactor>
</comment>
<evidence type="ECO:0000256" key="2">
    <source>
        <dbReference type="ARBA" id="ARBA00001966"/>
    </source>
</evidence>
<organism evidence="16 17">
    <name type="scientific">Paenibacillus polymyxa</name>
    <name type="common">Bacillus polymyxa</name>
    <dbReference type="NCBI Taxonomy" id="1406"/>
    <lineage>
        <taxon>Bacteria</taxon>
        <taxon>Bacillati</taxon>
        <taxon>Bacillota</taxon>
        <taxon>Bacilli</taxon>
        <taxon>Bacillales</taxon>
        <taxon>Paenibacillaceae</taxon>
        <taxon>Paenibacillus</taxon>
    </lineage>
</organism>
<feature type="binding site" evidence="13">
    <location>
        <position position="61"/>
    </location>
    <ligand>
        <name>[4Fe-4S] cluster</name>
        <dbReference type="ChEBI" id="CHEBI:49883"/>
        <label>1</label>
    </ligand>
</feature>
<dbReference type="Gene3D" id="3.40.50.700">
    <property type="entry name" value="NADH:ubiquinone oxidoreductase-like, 20kDa subunit"/>
    <property type="match status" value="1"/>
</dbReference>
<feature type="binding site" evidence="13">
    <location>
        <position position="236"/>
    </location>
    <ligand>
        <name>[4Fe-4S] cluster</name>
        <dbReference type="ChEBI" id="CHEBI:49883"/>
        <label>2</label>
    </ligand>
</feature>
<accession>A0A8I1LUG7</accession>
<comment type="similarity">
    <text evidence="4">Belongs to the [NiFe]/[NiFeSe] hydrogenase small subunit family.</text>
</comment>
<dbReference type="InterPro" id="IPR006137">
    <property type="entry name" value="NADH_UbQ_OxRdtase-like_20kDa"/>
</dbReference>
<keyword evidence="8" id="KW-0732">Signal</keyword>
<comment type="caution">
    <text evidence="16">The sequence shown here is derived from an EMBL/GenBank/DDBJ whole genome shotgun (WGS) entry which is preliminary data.</text>
</comment>
<evidence type="ECO:0000259" key="15">
    <source>
        <dbReference type="Pfam" id="PF14720"/>
    </source>
</evidence>
<dbReference type="AlphaFoldDB" id="A0A8I1LUG7"/>
<comment type="subunit">
    <text evidence="5">Heterodimer of a large and a small subunit.</text>
</comment>
<evidence type="ECO:0000256" key="10">
    <source>
        <dbReference type="ARBA" id="ARBA00023004"/>
    </source>
</evidence>
<keyword evidence="9" id="KW-0560">Oxidoreductase</keyword>
<feature type="binding site" evidence="13">
    <location>
        <position position="262"/>
    </location>
    <ligand>
        <name>[4Fe-4S] cluster</name>
        <dbReference type="ChEBI" id="CHEBI:49883"/>
        <label>2</label>
    </ligand>
</feature>
<comment type="cofactor">
    <cofactor evidence="2">
        <name>[4Fe-4S] cluster</name>
        <dbReference type="ChEBI" id="CHEBI:49883"/>
    </cofactor>
</comment>
<reference evidence="16" key="1">
    <citation type="submission" date="2020-12" db="EMBL/GenBank/DDBJ databases">
        <title>Paenibacillus polymyxa LMG 27872: a double-edged sword.</title>
        <authorList>
            <person name="Langendries S."/>
            <person name="Garcia Mendez S."/>
            <person name="Beirinckx S."/>
            <person name="Viaene T."/>
            <person name="Baeyen S."/>
            <person name="Goeminne G."/>
            <person name="Willems A."/>
            <person name="Debode J."/>
            <person name="Goormachtig S."/>
        </authorList>
    </citation>
    <scope>NUCLEOTIDE SEQUENCE</scope>
    <source>
        <strain evidence="16">LMG 27872</strain>
    </source>
</reference>
<dbReference type="InterPro" id="IPR001821">
    <property type="entry name" value="NiFe_hydrogenase_ssu"/>
</dbReference>
<keyword evidence="10 13" id="KW-0408">Iron</keyword>
<evidence type="ECO:0000256" key="1">
    <source>
        <dbReference type="ARBA" id="ARBA00001927"/>
    </source>
</evidence>
<feature type="binding site" evidence="13">
    <location>
        <position position="271"/>
    </location>
    <ligand>
        <name>[3Fe-4S] cluster</name>
        <dbReference type="ChEBI" id="CHEBI:21137"/>
    </ligand>
</feature>
<feature type="binding site" evidence="13">
    <location>
        <position position="256"/>
    </location>
    <ligand>
        <name>[4Fe-4S] cluster</name>
        <dbReference type="ChEBI" id="CHEBI:49883"/>
        <label>2</label>
    </ligand>
</feature>
<dbReference type="Proteomes" id="UP000650605">
    <property type="component" value="Unassembled WGS sequence"/>
</dbReference>
<keyword evidence="6 13" id="KW-0004">4Fe-4S</keyword>
<evidence type="ECO:0000313" key="17">
    <source>
        <dbReference type="Proteomes" id="UP000650605"/>
    </source>
</evidence>
<dbReference type="GO" id="GO:0009061">
    <property type="term" value="P:anaerobic respiration"/>
    <property type="evidence" value="ECO:0007669"/>
    <property type="project" value="TreeGrafter"/>
</dbReference>
<evidence type="ECO:0000256" key="13">
    <source>
        <dbReference type="PIRSR" id="PIRSR000310-1"/>
    </source>
</evidence>
<comment type="subcellular location">
    <subcellularLocation>
        <location evidence="3">Cell envelope</location>
    </subcellularLocation>
</comment>
<dbReference type="PIRSF" id="PIRSF000310">
    <property type="entry name" value="NiFe_hyd_ssu"/>
    <property type="match status" value="1"/>
</dbReference>
<evidence type="ECO:0000256" key="6">
    <source>
        <dbReference type="ARBA" id="ARBA00022485"/>
    </source>
</evidence>
<evidence type="ECO:0000259" key="14">
    <source>
        <dbReference type="Pfam" id="PF01058"/>
    </source>
</evidence>
<evidence type="ECO:0000256" key="5">
    <source>
        <dbReference type="ARBA" id="ARBA00011771"/>
    </source>
</evidence>
<dbReference type="Pfam" id="PF14720">
    <property type="entry name" value="NiFe_hyd_SSU_C"/>
    <property type="match status" value="1"/>
</dbReference>